<dbReference type="OrthoDB" id="1856278at2"/>
<dbReference type="InterPro" id="IPR052026">
    <property type="entry name" value="ExeA_AAA_ATPase_DNA-bind"/>
</dbReference>
<dbReference type="PANTHER" id="PTHR35894:SF5">
    <property type="entry name" value="MU-LIKE PROPHAGE FLUMU DNA TRANSPOSITION PROTEIN B"/>
    <property type="match status" value="1"/>
</dbReference>
<proteinExistence type="predicted"/>
<dbReference type="Pfam" id="PF13401">
    <property type="entry name" value="AAA_22"/>
    <property type="match status" value="1"/>
</dbReference>
<dbReference type="AlphaFoldDB" id="A0A2N9M3X3"/>
<evidence type="ECO:0000259" key="1">
    <source>
        <dbReference type="SMART" id="SM00382"/>
    </source>
</evidence>
<dbReference type="SUPFAM" id="SSF52540">
    <property type="entry name" value="P-loop containing nucleoside triphosphate hydrolases"/>
    <property type="match status" value="1"/>
</dbReference>
<dbReference type="Gene3D" id="3.40.50.300">
    <property type="entry name" value="P-loop containing nucleotide triphosphate hydrolases"/>
    <property type="match status" value="1"/>
</dbReference>
<dbReference type="EMBL" id="OKRB01000136">
    <property type="protein sequence ID" value="SPE30100.1"/>
    <property type="molecule type" value="Genomic_DNA"/>
</dbReference>
<dbReference type="SMART" id="SM00382">
    <property type="entry name" value="AAA"/>
    <property type="match status" value="1"/>
</dbReference>
<evidence type="ECO:0000313" key="3">
    <source>
        <dbReference type="Proteomes" id="UP000239735"/>
    </source>
</evidence>
<organism evidence="2 3">
    <name type="scientific">Candidatus Sulfuritelmatomonas gaucii</name>
    <dbReference type="NCBI Taxonomy" id="2043161"/>
    <lineage>
        <taxon>Bacteria</taxon>
        <taxon>Pseudomonadati</taxon>
        <taxon>Acidobacteriota</taxon>
        <taxon>Terriglobia</taxon>
        <taxon>Terriglobales</taxon>
        <taxon>Acidobacteriaceae</taxon>
        <taxon>Candidatus Sulfuritelmatomonas</taxon>
    </lineage>
</organism>
<gene>
    <name evidence="2" type="ORF">SBA5_750005</name>
</gene>
<sequence>MARLDEIDIAARVNPPSVSKVREQLLDYMAQTDMSAQEVAERTGYARSTLHFFIRGDYGRVAANDSHLRAALFEMMQRNPVRVSARSQGRLFQTESYRRIKKYFDAAVECGEVCLLYGPPGTQKSFVLEHLVAECNRKKQNGAIYVYASSDMPPLALLKRIGRQAGCGFKTQYTEGMLTRLLVHFSATEKSPAVIVDEAHHLHIHELELLRELHDRSGCGLVLAGSHNLYENFLRGRAQLEQWLSRIDHKDPLPGLSEREVYEIAASELGNGQPAKLSEKQLSTLVRACRVEDVFAHGADGRPAIVKYISVRRLVKVLAQHKMKGPAA</sequence>
<accession>A0A2N9M3X3</accession>
<dbReference type="InterPro" id="IPR027417">
    <property type="entry name" value="P-loop_NTPase"/>
</dbReference>
<protein>
    <recommendedName>
        <fullName evidence="1">AAA+ ATPase domain-containing protein</fullName>
    </recommendedName>
</protein>
<reference evidence="3" key="1">
    <citation type="submission" date="2018-02" db="EMBL/GenBank/DDBJ databases">
        <authorList>
            <person name="Hausmann B."/>
        </authorList>
    </citation>
    <scope>NUCLEOTIDE SEQUENCE [LARGE SCALE GENOMIC DNA]</scope>
    <source>
        <strain evidence="3">Peat soil MAG SbA5</strain>
    </source>
</reference>
<dbReference type="InterPro" id="IPR003593">
    <property type="entry name" value="AAA+_ATPase"/>
</dbReference>
<name>A0A2N9M3X3_9BACT</name>
<evidence type="ECO:0000313" key="2">
    <source>
        <dbReference type="EMBL" id="SPE30100.1"/>
    </source>
</evidence>
<dbReference type="GO" id="GO:0016887">
    <property type="term" value="F:ATP hydrolysis activity"/>
    <property type="evidence" value="ECO:0007669"/>
    <property type="project" value="InterPro"/>
</dbReference>
<dbReference type="InterPro" id="IPR049945">
    <property type="entry name" value="AAA_22"/>
</dbReference>
<dbReference type="PANTHER" id="PTHR35894">
    <property type="entry name" value="GENERAL SECRETION PATHWAY PROTEIN A-RELATED"/>
    <property type="match status" value="1"/>
</dbReference>
<feature type="domain" description="AAA+ ATPase" evidence="1">
    <location>
        <begin position="110"/>
        <end position="248"/>
    </location>
</feature>
<dbReference type="Proteomes" id="UP000239735">
    <property type="component" value="Unassembled WGS sequence"/>
</dbReference>